<keyword evidence="3" id="KW-1185">Reference proteome</keyword>
<dbReference type="Gene3D" id="2.130.10.10">
    <property type="entry name" value="YVTN repeat-like/Quinoprotein amine dehydrogenase"/>
    <property type="match status" value="1"/>
</dbReference>
<evidence type="ECO:0000313" key="2">
    <source>
        <dbReference type="EMBL" id="KAK8858230.1"/>
    </source>
</evidence>
<sequence>MITCESCDKSLTLKVDGFENGRIEITDLKSSNQEPQANTNQEEENNEKDKKNVRGAGYFFPHVGPVTSIAFGSIDEVPCFISTGADGKVILWKNLSGAWTQKILYKSKIPVTSAYFSSESSLIVFADQNGEINFINTENEKFEINEELKISTKVEGIHQVCFIILSTQQKDIECLAVITPTGELLIYKEKNNKYSEKPFSFQFSKSYVKGISPLDRCYIAGICFGNIVRVFDIKMFSISEINLKIGFSKEDKTEDKIFYANDNPIFALRWQEALRNLVICEQKTYQIKEIAKANFYTIPTIVKEEYIFTKDPLGTWTKLPPKPTT</sequence>
<reference evidence="2 3" key="1">
    <citation type="submission" date="2024-04" db="EMBL/GenBank/DDBJ databases">
        <title>Tritrichomonas musculus Genome.</title>
        <authorList>
            <person name="Alves-Ferreira E."/>
            <person name="Grigg M."/>
            <person name="Lorenzi H."/>
            <person name="Galac M."/>
        </authorList>
    </citation>
    <scope>NUCLEOTIDE SEQUENCE [LARGE SCALE GENOMIC DNA]</scope>
    <source>
        <strain evidence="2 3">EAF2021</strain>
    </source>
</reference>
<name>A0ABR2I917_9EUKA</name>
<dbReference type="InterPro" id="IPR036322">
    <property type="entry name" value="WD40_repeat_dom_sf"/>
</dbReference>
<dbReference type="InterPro" id="IPR015943">
    <property type="entry name" value="WD40/YVTN_repeat-like_dom_sf"/>
</dbReference>
<dbReference type="Proteomes" id="UP001470230">
    <property type="component" value="Unassembled WGS sequence"/>
</dbReference>
<organism evidence="2 3">
    <name type="scientific">Tritrichomonas musculus</name>
    <dbReference type="NCBI Taxonomy" id="1915356"/>
    <lineage>
        <taxon>Eukaryota</taxon>
        <taxon>Metamonada</taxon>
        <taxon>Parabasalia</taxon>
        <taxon>Tritrichomonadida</taxon>
        <taxon>Tritrichomonadidae</taxon>
        <taxon>Tritrichomonas</taxon>
    </lineage>
</organism>
<feature type="region of interest" description="Disordered" evidence="1">
    <location>
        <begin position="29"/>
        <end position="50"/>
    </location>
</feature>
<evidence type="ECO:0000256" key="1">
    <source>
        <dbReference type="SAM" id="MobiDB-lite"/>
    </source>
</evidence>
<comment type="caution">
    <text evidence="2">The sequence shown here is derived from an EMBL/GenBank/DDBJ whole genome shotgun (WGS) entry which is preliminary data.</text>
</comment>
<dbReference type="EMBL" id="JAPFFF010000019">
    <property type="protein sequence ID" value="KAK8858230.1"/>
    <property type="molecule type" value="Genomic_DNA"/>
</dbReference>
<gene>
    <name evidence="2" type="ORF">M9Y10_013331</name>
</gene>
<protein>
    <submittedName>
        <fullName evidence="2">Uncharacterized protein</fullName>
    </submittedName>
</protein>
<proteinExistence type="predicted"/>
<evidence type="ECO:0000313" key="3">
    <source>
        <dbReference type="Proteomes" id="UP001470230"/>
    </source>
</evidence>
<accession>A0ABR2I917</accession>
<dbReference type="SUPFAM" id="SSF50978">
    <property type="entry name" value="WD40 repeat-like"/>
    <property type="match status" value="1"/>
</dbReference>